<dbReference type="FunCoup" id="A0A6M4H3Y7">
    <property type="interactions" value="293"/>
</dbReference>
<evidence type="ECO:0000256" key="1">
    <source>
        <dbReference type="ARBA" id="ARBA00008791"/>
    </source>
</evidence>
<keyword evidence="4" id="KW-1185">Reference proteome</keyword>
<dbReference type="Pfam" id="PF00582">
    <property type="entry name" value="Usp"/>
    <property type="match status" value="1"/>
</dbReference>
<reference evidence="3 4" key="1">
    <citation type="submission" date="2020-04" db="EMBL/GenBank/DDBJ databases">
        <title>Usitatibacter rugosus gen. nov., sp. nov. and Usitatibacter palustris sp. nov., novel members of Usitatibacteraceae fam. nov. within the order Nitrosomonadales isolated from soil.</title>
        <authorList>
            <person name="Huber K.J."/>
            <person name="Neumann-Schaal M."/>
            <person name="Geppert A."/>
            <person name="Luckner M."/>
            <person name="Wanner G."/>
            <person name="Overmann J."/>
        </authorList>
    </citation>
    <scope>NUCLEOTIDE SEQUENCE [LARGE SCALE GENOMIC DNA]</scope>
    <source>
        <strain evidence="3 4">Swamp67</strain>
    </source>
</reference>
<proteinExistence type="inferred from homology"/>
<accession>A0A6M4H3Y7</accession>
<dbReference type="SUPFAM" id="SSF52402">
    <property type="entry name" value="Adenine nucleotide alpha hydrolases-like"/>
    <property type="match status" value="1"/>
</dbReference>
<dbReference type="PANTHER" id="PTHR46268:SF15">
    <property type="entry name" value="UNIVERSAL STRESS PROTEIN HP_0031"/>
    <property type="match status" value="1"/>
</dbReference>
<dbReference type="InterPro" id="IPR006016">
    <property type="entry name" value="UspA"/>
</dbReference>
<sequence length="148" mass="15652">MYKHILVPTDGSPLSLKAAKEAAALGKALKAKITAVYVSVPWMPPMHEDAYINGMSKVRAAYDKNAKANAAKALGKVKTIAKAASIACEELHVQGDQPWKSILAAVKARKCDVIVMASHGRGGVASLLLGSETHKILAHSKTPVVVCR</sequence>
<dbReference type="EMBL" id="CP053073">
    <property type="protein sequence ID" value="QJR14236.1"/>
    <property type="molecule type" value="Genomic_DNA"/>
</dbReference>
<evidence type="ECO:0000259" key="2">
    <source>
        <dbReference type="Pfam" id="PF00582"/>
    </source>
</evidence>
<dbReference type="KEGG" id="upl:DSM104440_01029"/>
<organism evidence="3 4">
    <name type="scientific">Usitatibacter palustris</name>
    <dbReference type="NCBI Taxonomy" id="2732487"/>
    <lineage>
        <taxon>Bacteria</taxon>
        <taxon>Pseudomonadati</taxon>
        <taxon>Pseudomonadota</taxon>
        <taxon>Betaproteobacteria</taxon>
        <taxon>Nitrosomonadales</taxon>
        <taxon>Usitatibacteraceae</taxon>
        <taxon>Usitatibacter</taxon>
    </lineage>
</organism>
<dbReference type="InterPro" id="IPR006015">
    <property type="entry name" value="Universal_stress_UspA"/>
</dbReference>
<gene>
    <name evidence="3" type="primary">teaD</name>
    <name evidence="3" type="ORF">DSM104440_01029</name>
</gene>
<dbReference type="PANTHER" id="PTHR46268">
    <property type="entry name" value="STRESS RESPONSE PROTEIN NHAX"/>
    <property type="match status" value="1"/>
</dbReference>
<evidence type="ECO:0000313" key="4">
    <source>
        <dbReference type="Proteomes" id="UP000503096"/>
    </source>
</evidence>
<evidence type="ECO:0000313" key="3">
    <source>
        <dbReference type="EMBL" id="QJR14236.1"/>
    </source>
</evidence>
<dbReference type="AlphaFoldDB" id="A0A6M4H3Y7"/>
<feature type="domain" description="UspA" evidence="2">
    <location>
        <begin position="1"/>
        <end position="148"/>
    </location>
</feature>
<name>A0A6M4H3Y7_9PROT</name>
<dbReference type="Gene3D" id="3.40.50.620">
    <property type="entry name" value="HUPs"/>
    <property type="match status" value="1"/>
</dbReference>
<dbReference type="InParanoid" id="A0A6M4H3Y7"/>
<protein>
    <submittedName>
        <fullName evidence="3">TRAP-T-associated universal stress protein TeaD</fullName>
    </submittedName>
</protein>
<dbReference type="PRINTS" id="PR01438">
    <property type="entry name" value="UNVRSLSTRESS"/>
</dbReference>
<comment type="similarity">
    <text evidence="1">Belongs to the universal stress protein A family.</text>
</comment>
<dbReference type="RefSeq" id="WP_171161016.1">
    <property type="nucleotide sequence ID" value="NZ_CP053073.1"/>
</dbReference>
<dbReference type="InterPro" id="IPR014729">
    <property type="entry name" value="Rossmann-like_a/b/a_fold"/>
</dbReference>
<dbReference type="CDD" id="cd00293">
    <property type="entry name" value="USP-like"/>
    <property type="match status" value="1"/>
</dbReference>
<dbReference type="Proteomes" id="UP000503096">
    <property type="component" value="Chromosome"/>
</dbReference>